<gene>
    <name evidence="1" type="ORF">MCUN1_002025</name>
</gene>
<keyword evidence="2" id="KW-1185">Reference proteome</keyword>
<organism evidence="1 2">
    <name type="scientific">Malassezia cuniculi</name>
    <dbReference type="NCBI Taxonomy" id="948313"/>
    <lineage>
        <taxon>Eukaryota</taxon>
        <taxon>Fungi</taxon>
        <taxon>Dikarya</taxon>
        <taxon>Basidiomycota</taxon>
        <taxon>Ustilaginomycotina</taxon>
        <taxon>Malasseziomycetes</taxon>
        <taxon>Malasseziales</taxon>
        <taxon>Malasseziaceae</taxon>
        <taxon>Malassezia</taxon>
    </lineage>
</organism>
<dbReference type="SUPFAM" id="SSF64356">
    <property type="entry name" value="SNARE-like"/>
    <property type="match status" value="1"/>
</dbReference>
<dbReference type="GO" id="GO:0005737">
    <property type="term" value="C:cytoplasm"/>
    <property type="evidence" value="ECO:0007669"/>
    <property type="project" value="GOC"/>
</dbReference>
<name>A0AAF0J6L3_9BASI</name>
<dbReference type="EMBL" id="CP119879">
    <property type="protein sequence ID" value="WFD35175.1"/>
    <property type="molecule type" value="Genomic_DNA"/>
</dbReference>
<dbReference type="GO" id="GO:0006888">
    <property type="term" value="P:endoplasmic reticulum to Golgi vesicle-mediated transport"/>
    <property type="evidence" value="ECO:0007669"/>
    <property type="project" value="InterPro"/>
</dbReference>
<sequence>MSNPFLGLLTTLEDTAIYGYQLHMRVTILLMLQLRDEPLNDVDVQAVLRAVEGAYILYRSEPFAVLGGHLGDAHAPPVSPDTHPADRPIRSAAFDHRIATIAGWTGAQ</sequence>
<dbReference type="Pfam" id="PF04628">
    <property type="entry name" value="Sedlin_N"/>
    <property type="match status" value="1"/>
</dbReference>
<evidence type="ECO:0000313" key="2">
    <source>
        <dbReference type="Proteomes" id="UP001219933"/>
    </source>
</evidence>
<evidence type="ECO:0000313" key="1">
    <source>
        <dbReference type="EMBL" id="WFD35175.1"/>
    </source>
</evidence>
<proteinExistence type="predicted"/>
<accession>A0AAF0J6L3</accession>
<protein>
    <submittedName>
        <fullName evidence="1">Uncharacterized protein</fullName>
    </submittedName>
</protein>
<reference evidence="1" key="1">
    <citation type="submission" date="2023-03" db="EMBL/GenBank/DDBJ databases">
        <title>Mating type loci evolution in Malassezia.</title>
        <authorList>
            <person name="Coelho M.A."/>
        </authorList>
    </citation>
    <scope>NUCLEOTIDE SEQUENCE</scope>
    <source>
        <strain evidence="1">CBS 11721</strain>
    </source>
</reference>
<dbReference type="AlphaFoldDB" id="A0AAF0J6L3"/>
<dbReference type="Gene3D" id="3.30.450.70">
    <property type="match status" value="1"/>
</dbReference>
<dbReference type="InterPro" id="IPR006722">
    <property type="entry name" value="Sedlin"/>
</dbReference>
<dbReference type="InterPro" id="IPR011012">
    <property type="entry name" value="Longin-like_dom_sf"/>
</dbReference>
<dbReference type="Proteomes" id="UP001219933">
    <property type="component" value="Chromosome 3"/>
</dbReference>